<sequence length="143" mass="15553">MFLRAILAVLALVSLAGPTAAAGAKKEEKKGDAGQYVDLQPVGLPIVHNRRLVNYVFVYVRINLTSSANVAKLREKEPFFRDALVRSAHRTPFTHPTDLSQLDVPKLSAALVRDATAIVGSGQIRSVEVTSQAPRRRIATPRA</sequence>
<feature type="chain" id="PRO_5016381799" evidence="1">
    <location>
        <begin position="22"/>
        <end position="143"/>
    </location>
</feature>
<keyword evidence="1" id="KW-0732">Signal</keyword>
<comment type="caution">
    <text evidence="2">The sequence shown here is derived from an EMBL/GenBank/DDBJ whole genome shotgun (WGS) entry which is preliminary data.</text>
</comment>
<gene>
    <name evidence="2" type="ORF">DJ019_01360</name>
</gene>
<protein>
    <submittedName>
        <fullName evidence="2">Uncharacterized protein</fullName>
    </submittedName>
</protein>
<evidence type="ECO:0000256" key="1">
    <source>
        <dbReference type="SAM" id="SignalP"/>
    </source>
</evidence>
<dbReference type="AlphaFoldDB" id="A0A328BPS3"/>
<proteinExistence type="predicted"/>
<accession>A0A328BPS3</accession>
<evidence type="ECO:0000313" key="2">
    <source>
        <dbReference type="EMBL" id="RAK68695.1"/>
    </source>
</evidence>
<reference evidence="2 3" key="1">
    <citation type="submission" date="2018-05" db="EMBL/GenBank/DDBJ databases">
        <authorList>
            <person name="Lanie J.A."/>
            <person name="Ng W.-L."/>
            <person name="Kazmierczak K.M."/>
            <person name="Andrzejewski T.M."/>
            <person name="Davidsen T.M."/>
            <person name="Wayne K.J."/>
            <person name="Tettelin H."/>
            <person name="Glass J.I."/>
            <person name="Rusch D."/>
            <person name="Podicherti R."/>
            <person name="Tsui H.-C.T."/>
            <person name="Winkler M.E."/>
        </authorList>
    </citation>
    <scope>NUCLEOTIDE SEQUENCE [LARGE SCALE GENOMIC DNA]</scope>
    <source>
        <strain evidence="2 3">BUT-10</strain>
    </source>
</reference>
<dbReference type="EMBL" id="QFYS01000001">
    <property type="protein sequence ID" value="RAK68695.1"/>
    <property type="molecule type" value="Genomic_DNA"/>
</dbReference>
<keyword evidence="3" id="KW-1185">Reference proteome</keyword>
<dbReference type="OrthoDB" id="7172963at2"/>
<dbReference type="RefSeq" id="WP_111274187.1">
    <property type="nucleotide sequence ID" value="NZ_QFYS01000001.1"/>
</dbReference>
<name>A0A328BPS3_9CAUL</name>
<dbReference type="Proteomes" id="UP000249524">
    <property type="component" value="Unassembled WGS sequence"/>
</dbReference>
<organism evidence="2 3">
    <name type="scientific">Phenylobacterium kunshanense</name>
    <dbReference type="NCBI Taxonomy" id="1445034"/>
    <lineage>
        <taxon>Bacteria</taxon>
        <taxon>Pseudomonadati</taxon>
        <taxon>Pseudomonadota</taxon>
        <taxon>Alphaproteobacteria</taxon>
        <taxon>Caulobacterales</taxon>
        <taxon>Caulobacteraceae</taxon>
        <taxon>Phenylobacterium</taxon>
    </lineage>
</organism>
<feature type="signal peptide" evidence="1">
    <location>
        <begin position="1"/>
        <end position="21"/>
    </location>
</feature>
<evidence type="ECO:0000313" key="3">
    <source>
        <dbReference type="Proteomes" id="UP000249524"/>
    </source>
</evidence>